<evidence type="ECO:0000313" key="2">
    <source>
        <dbReference type="Proteomes" id="UP001177021"/>
    </source>
</evidence>
<comment type="caution">
    <text evidence="1">The sequence shown here is derived from an EMBL/GenBank/DDBJ whole genome shotgun (WGS) entry which is preliminary data.</text>
</comment>
<keyword evidence="2" id="KW-1185">Reference proteome</keyword>
<gene>
    <name evidence="1" type="ORF">MILVUS5_LOCUS20220</name>
</gene>
<accession>A0ACB0K938</accession>
<organism evidence="1 2">
    <name type="scientific">Trifolium pratense</name>
    <name type="common">Red clover</name>
    <dbReference type="NCBI Taxonomy" id="57577"/>
    <lineage>
        <taxon>Eukaryota</taxon>
        <taxon>Viridiplantae</taxon>
        <taxon>Streptophyta</taxon>
        <taxon>Embryophyta</taxon>
        <taxon>Tracheophyta</taxon>
        <taxon>Spermatophyta</taxon>
        <taxon>Magnoliopsida</taxon>
        <taxon>eudicotyledons</taxon>
        <taxon>Gunneridae</taxon>
        <taxon>Pentapetalae</taxon>
        <taxon>rosids</taxon>
        <taxon>fabids</taxon>
        <taxon>Fabales</taxon>
        <taxon>Fabaceae</taxon>
        <taxon>Papilionoideae</taxon>
        <taxon>50 kb inversion clade</taxon>
        <taxon>NPAAA clade</taxon>
        <taxon>Hologalegina</taxon>
        <taxon>IRL clade</taxon>
        <taxon>Trifolieae</taxon>
        <taxon>Trifolium</taxon>
    </lineage>
</organism>
<sequence>MLMMVREKGPPQARRRKMHLEFDTLTFARTHATIIFRLILIFLSATLAGFFVLRNLRSQPQLTDQLDQNNEHTSETETLDSAKPTLNAPSKSKVKVALESGFWTKVDMASGRFLWRLLIQSPSKQ</sequence>
<proteinExistence type="predicted"/>
<dbReference type="EMBL" id="CASHSV030000206">
    <property type="protein sequence ID" value="CAJ2652786.1"/>
    <property type="molecule type" value="Genomic_DNA"/>
</dbReference>
<evidence type="ECO:0000313" key="1">
    <source>
        <dbReference type="EMBL" id="CAJ2652786.1"/>
    </source>
</evidence>
<name>A0ACB0K938_TRIPR</name>
<reference evidence="1" key="1">
    <citation type="submission" date="2023-10" db="EMBL/GenBank/DDBJ databases">
        <authorList>
            <person name="Rodriguez Cubillos JULIANA M."/>
            <person name="De Vega J."/>
        </authorList>
    </citation>
    <scope>NUCLEOTIDE SEQUENCE</scope>
</reference>
<dbReference type="Proteomes" id="UP001177021">
    <property type="component" value="Unassembled WGS sequence"/>
</dbReference>
<protein>
    <submittedName>
        <fullName evidence="1">Uncharacterized protein</fullName>
    </submittedName>
</protein>